<proteinExistence type="predicted"/>
<keyword evidence="1" id="KW-0472">Membrane</keyword>
<evidence type="ECO:0000256" key="1">
    <source>
        <dbReference type="SAM" id="Phobius"/>
    </source>
</evidence>
<reference evidence="2" key="1">
    <citation type="submission" date="2019-11" db="EMBL/GenBank/DDBJ databases">
        <authorList>
            <person name="Feng L."/>
        </authorList>
    </citation>
    <scope>NUCLEOTIDE SEQUENCE</scope>
    <source>
        <strain evidence="2">PagglomeransLFYP105</strain>
    </source>
</reference>
<feature type="transmembrane region" description="Helical" evidence="1">
    <location>
        <begin position="6"/>
        <end position="23"/>
    </location>
</feature>
<dbReference type="AlphaFoldDB" id="A0A6N2YM99"/>
<keyword evidence="1" id="KW-1133">Transmembrane helix</keyword>
<dbReference type="EMBL" id="CACRUS010000003">
    <property type="protein sequence ID" value="VYT68065.1"/>
    <property type="molecule type" value="Genomic_DNA"/>
</dbReference>
<gene>
    <name evidence="2" type="ORF">PALFYP105_02223</name>
</gene>
<sequence length="38" mass="4381">MQLNPMTWLIAALMALGAFISFLHEPEGVQWLLLMWAH</sequence>
<keyword evidence="1" id="KW-0812">Transmembrane</keyword>
<accession>A0A6N2YM99</accession>
<organism evidence="2">
    <name type="scientific">Enterobacter agglomerans</name>
    <name type="common">Erwinia herbicola</name>
    <name type="synonym">Pantoea agglomerans</name>
    <dbReference type="NCBI Taxonomy" id="549"/>
    <lineage>
        <taxon>Bacteria</taxon>
        <taxon>Pseudomonadati</taxon>
        <taxon>Pseudomonadota</taxon>
        <taxon>Gammaproteobacteria</taxon>
        <taxon>Enterobacterales</taxon>
        <taxon>Erwiniaceae</taxon>
        <taxon>Pantoea</taxon>
        <taxon>Pantoea agglomerans group</taxon>
    </lineage>
</organism>
<name>A0A6N2YM99_ENTAG</name>
<evidence type="ECO:0000313" key="2">
    <source>
        <dbReference type="EMBL" id="VYT68065.1"/>
    </source>
</evidence>
<protein>
    <submittedName>
        <fullName evidence="2">Uncharacterized protein</fullName>
    </submittedName>
</protein>